<organism evidence="2 3">
    <name type="scientific">Malassezia yamatoensis</name>
    <dbReference type="NCBI Taxonomy" id="253288"/>
    <lineage>
        <taxon>Eukaryota</taxon>
        <taxon>Fungi</taxon>
        <taxon>Dikarya</taxon>
        <taxon>Basidiomycota</taxon>
        <taxon>Ustilaginomycotina</taxon>
        <taxon>Malasseziomycetes</taxon>
        <taxon>Malasseziales</taxon>
        <taxon>Malasseziaceae</taxon>
        <taxon>Malassezia</taxon>
    </lineage>
</organism>
<dbReference type="EMBL" id="CP119943">
    <property type="protein sequence ID" value="WFC97685.1"/>
    <property type="molecule type" value="Genomic_DNA"/>
</dbReference>
<dbReference type="Proteomes" id="UP001219567">
    <property type="component" value="Chromosome 1"/>
</dbReference>
<feature type="region of interest" description="Disordered" evidence="1">
    <location>
        <begin position="43"/>
        <end position="98"/>
    </location>
</feature>
<proteinExistence type="predicted"/>
<accession>A0AAJ5YR49</accession>
<feature type="compositionally biased region" description="Polar residues" evidence="1">
    <location>
        <begin position="46"/>
        <end position="61"/>
    </location>
</feature>
<evidence type="ECO:0000313" key="2">
    <source>
        <dbReference type="EMBL" id="WFC97685.1"/>
    </source>
</evidence>
<reference evidence="2 3" key="1">
    <citation type="submission" date="2023-03" db="EMBL/GenBank/DDBJ databases">
        <title>Mating type loci evolution in Malassezia.</title>
        <authorList>
            <person name="Coelho M.A."/>
        </authorList>
    </citation>
    <scope>NUCLEOTIDE SEQUENCE [LARGE SCALE GENOMIC DNA]</scope>
    <source>
        <strain evidence="2 3">CBS 9725</strain>
    </source>
</reference>
<gene>
    <name evidence="2" type="ORF">MYAM1_000404</name>
</gene>
<feature type="region of interest" description="Disordered" evidence="1">
    <location>
        <begin position="154"/>
        <end position="197"/>
    </location>
</feature>
<dbReference type="AlphaFoldDB" id="A0AAJ5YR49"/>
<feature type="compositionally biased region" description="Polar residues" evidence="1">
    <location>
        <begin position="160"/>
        <end position="169"/>
    </location>
</feature>
<protein>
    <submittedName>
        <fullName evidence="2">Uncharacterized protein</fullName>
    </submittedName>
</protein>
<sequence length="197" mass="22513">MERFNVRNVYYLRMSAHTILTTVLYLDQRHSHSFDFAASAKPPTELNVQNTPAAEQEQNLPNPGIKQEPTDDPPLFIPESDDDTSYHEDPFNEDQDQKVKPKLRVSYAGFSIFSKELVCVLEPKEEVVRANPELFEVQDDAARIEERQLSSNAKVGFTAPATTQRSQRQYTRDSMRNASRQETPLFRGMTPATEDGF</sequence>
<evidence type="ECO:0000256" key="1">
    <source>
        <dbReference type="SAM" id="MobiDB-lite"/>
    </source>
</evidence>
<feature type="compositionally biased region" description="Basic and acidic residues" evidence="1">
    <location>
        <begin position="84"/>
        <end position="98"/>
    </location>
</feature>
<keyword evidence="3" id="KW-1185">Reference proteome</keyword>
<name>A0AAJ5YR49_9BASI</name>
<evidence type="ECO:0000313" key="3">
    <source>
        <dbReference type="Proteomes" id="UP001219567"/>
    </source>
</evidence>